<dbReference type="VEuPathDB" id="FungiDB:ASPWEDRAFT_41654"/>
<accession>A0A1L9RFU0</accession>
<protein>
    <submittedName>
        <fullName evidence="2">Uncharacterized protein</fullName>
    </submittedName>
</protein>
<reference evidence="3" key="1">
    <citation type="journal article" date="2017" name="Genome Biol.">
        <title>Comparative genomics reveals high biological diversity and specific adaptations in the industrially and medically important fungal genus Aspergillus.</title>
        <authorList>
            <person name="de Vries R.P."/>
            <person name="Riley R."/>
            <person name="Wiebenga A."/>
            <person name="Aguilar-Osorio G."/>
            <person name="Amillis S."/>
            <person name="Uchima C.A."/>
            <person name="Anderluh G."/>
            <person name="Asadollahi M."/>
            <person name="Askin M."/>
            <person name="Barry K."/>
            <person name="Battaglia E."/>
            <person name="Bayram O."/>
            <person name="Benocci T."/>
            <person name="Braus-Stromeyer S.A."/>
            <person name="Caldana C."/>
            <person name="Canovas D."/>
            <person name="Cerqueira G.C."/>
            <person name="Chen F."/>
            <person name="Chen W."/>
            <person name="Choi C."/>
            <person name="Clum A."/>
            <person name="Dos Santos R.A."/>
            <person name="Damasio A.R."/>
            <person name="Diallinas G."/>
            <person name="Emri T."/>
            <person name="Fekete E."/>
            <person name="Flipphi M."/>
            <person name="Freyberg S."/>
            <person name="Gallo A."/>
            <person name="Gournas C."/>
            <person name="Habgood R."/>
            <person name="Hainaut M."/>
            <person name="Harispe M.L."/>
            <person name="Henrissat B."/>
            <person name="Hilden K.S."/>
            <person name="Hope R."/>
            <person name="Hossain A."/>
            <person name="Karabika E."/>
            <person name="Karaffa L."/>
            <person name="Karanyi Z."/>
            <person name="Krasevec N."/>
            <person name="Kuo A."/>
            <person name="Kusch H."/>
            <person name="LaButti K."/>
            <person name="Lagendijk E.L."/>
            <person name="Lapidus A."/>
            <person name="Levasseur A."/>
            <person name="Lindquist E."/>
            <person name="Lipzen A."/>
            <person name="Logrieco A.F."/>
            <person name="MacCabe A."/>
            <person name="Maekelae M.R."/>
            <person name="Malavazi I."/>
            <person name="Melin P."/>
            <person name="Meyer V."/>
            <person name="Mielnichuk N."/>
            <person name="Miskei M."/>
            <person name="Molnar A.P."/>
            <person name="Mule G."/>
            <person name="Ngan C.Y."/>
            <person name="Orejas M."/>
            <person name="Orosz E."/>
            <person name="Ouedraogo J.P."/>
            <person name="Overkamp K.M."/>
            <person name="Park H.-S."/>
            <person name="Perrone G."/>
            <person name="Piumi F."/>
            <person name="Punt P.J."/>
            <person name="Ram A.F."/>
            <person name="Ramon A."/>
            <person name="Rauscher S."/>
            <person name="Record E."/>
            <person name="Riano-Pachon D.M."/>
            <person name="Robert V."/>
            <person name="Roehrig J."/>
            <person name="Ruller R."/>
            <person name="Salamov A."/>
            <person name="Salih N.S."/>
            <person name="Samson R.A."/>
            <person name="Sandor E."/>
            <person name="Sanguinetti M."/>
            <person name="Schuetze T."/>
            <person name="Sepcic K."/>
            <person name="Shelest E."/>
            <person name="Sherlock G."/>
            <person name="Sophianopoulou V."/>
            <person name="Squina F.M."/>
            <person name="Sun H."/>
            <person name="Susca A."/>
            <person name="Todd R.B."/>
            <person name="Tsang A."/>
            <person name="Unkles S.E."/>
            <person name="van de Wiele N."/>
            <person name="van Rossen-Uffink D."/>
            <person name="Oliveira J.V."/>
            <person name="Vesth T.C."/>
            <person name="Visser J."/>
            <person name="Yu J.-H."/>
            <person name="Zhou M."/>
            <person name="Andersen M.R."/>
            <person name="Archer D.B."/>
            <person name="Baker S.E."/>
            <person name="Benoit I."/>
            <person name="Brakhage A.A."/>
            <person name="Braus G.H."/>
            <person name="Fischer R."/>
            <person name="Frisvad J.C."/>
            <person name="Goldman G.H."/>
            <person name="Houbraken J."/>
            <person name="Oakley B."/>
            <person name="Pocsi I."/>
            <person name="Scazzocchio C."/>
            <person name="Seiboth B."/>
            <person name="vanKuyk P.A."/>
            <person name="Wortman J."/>
            <person name="Dyer P.S."/>
            <person name="Grigoriev I.V."/>
        </authorList>
    </citation>
    <scope>NUCLEOTIDE SEQUENCE [LARGE SCALE GENOMIC DNA]</scope>
    <source>
        <strain evidence="3">DTO 134E9</strain>
    </source>
</reference>
<dbReference type="Proteomes" id="UP000184383">
    <property type="component" value="Unassembled WGS sequence"/>
</dbReference>
<gene>
    <name evidence="2" type="ORF">ASPWEDRAFT_41654</name>
</gene>
<dbReference type="OrthoDB" id="4812032at2759"/>
<sequence length="255" mass="28619">MDDVKGFHDDLDDLEGDEKMFEANETELGKPTTDMTDSPKSAILPVPELSDDLETTARKMTSLAKVIQDGTHLTIWTGWKLASNQPRDPKSIAKSEMSIPELEAYELWNEGKGVTPPTMDWNANVAAVPDGKNSLKRLTQRAAAMDVVWGRRQGTTLPEHAAWLTFNMGSALPLVKAVTRMLNAERYYGNEPRARMTDLEAAELDTLCKIRDTAERNRSRELARIRKLMREIVHAQGVIGTRIRALERKHPGIQD</sequence>
<keyword evidence="3" id="KW-1185">Reference proteome</keyword>
<evidence type="ECO:0000313" key="3">
    <source>
        <dbReference type="Proteomes" id="UP000184383"/>
    </source>
</evidence>
<proteinExistence type="predicted"/>
<dbReference type="AlphaFoldDB" id="A0A1L9RFU0"/>
<organism evidence="2 3">
    <name type="scientific">Aspergillus wentii DTO 134E9</name>
    <dbReference type="NCBI Taxonomy" id="1073089"/>
    <lineage>
        <taxon>Eukaryota</taxon>
        <taxon>Fungi</taxon>
        <taxon>Dikarya</taxon>
        <taxon>Ascomycota</taxon>
        <taxon>Pezizomycotina</taxon>
        <taxon>Eurotiomycetes</taxon>
        <taxon>Eurotiomycetidae</taxon>
        <taxon>Eurotiales</taxon>
        <taxon>Aspergillaceae</taxon>
        <taxon>Aspergillus</taxon>
        <taxon>Aspergillus subgen. Cremei</taxon>
    </lineage>
</organism>
<name>A0A1L9RFU0_ASPWE</name>
<dbReference type="RefSeq" id="XP_040687461.1">
    <property type="nucleotide sequence ID" value="XM_040835616.1"/>
</dbReference>
<evidence type="ECO:0000313" key="2">
    <source>
        <dbReference type="EMBL" id="OJJ33785.1"/>
    </source>
</evidence>
<feature type="region of interest" description="Disordered" evidence="1">
    <location>
        <begin position="1"/>
        <end position="39"/>
    </location>
</feature>
<dbReference type="GeneID" id="63751464"/>
<evidence type="ECO:0000256" key="1">
    <source>
        <dbReference type="SAM" id="MobiDB-lite"/>
    </source>
</evidence>
<dbReference type="EMBL" id="KV878213">
    <property type="protein sequence ID" value="OJJ33785.1"/>
    <property type="molecule type" value="Genomic_DNA"/>
</dbReference>